<reference evidence="2" key="1">
    <citation type="journal article" date="2020" name="Nature">
        <title>Giant virus diversity and host interactions through global metagenomics.</title>
        <authorList>
            <person name="Schulz F."/>
            <person name="Roux S."/>
            <person name="Paez-Espino D."/>
            <person name="Jungbluth S."/>
            <person name="Walsh D.A."/>
            <person name="Denef V.J."/>
            <person name="McMahon K.D."/>
            <person name="Konstantinidis K.T."/>
            <person name="Eloe-Fadrosh E.A."/>
            <person name="Kyrpides N.C."/>
            <person name="Woyke T."/>
        </authorList>
    </citation>
    <scope>NUCLEOTIDE SEQUENCE</scope>
    <source>
        <strain evidence="2">GVMAG-S-1017745-26</strain>
    </source>
</reference>
<keyword evidence="1" id="KW-0812">Transmembrane</keyword>
<feature type="transmembrane region" description="Helical" evidence="1">
    <location>
        <begin position="21"/>
        <end position="41"/>
    </location>
</feature>
<feature type="transmembrane region" description="Helical" evidence="1">
    <location>
        <begin position="53"/>
        <end position="72"/>
    </location>
</feature>
<keyword evidence="1" id="KW-0472">Membrane</keyword>
<protein>
    <submittedName>
        <fullName evidence="2">Uncharacterized protein</fullName>
    </submittedName>
</protein>
<proteinExistence type="predicted"/>
<accession>A0A6C0M0J2</accession>
<name>A0A6C0M0J2_9ZZZZ</name>
<sequence>MNYLSNLNNLKSKIDKEYHPLLNDLIRMLSILIITNLLMFFSNPSKNKFLGEYYVNIITFVVLGIMTYWLVIKKIVIFN</sequence>
<organism evidence="2">
    <name type="scientific">viral metagenome</name>
    <dbReference type="NCBI Taxonomy" id="1070528"/>
    <lineage>
        <taxon>unclassified sequences</taxon>
        <taxon>metagenomes</taxon>
        <taxon>organismal metagenomes</taxon>
    </lineage>
</organism>
<dbReference type="AlphaFoldDB" id="A0A6C0M0J2"/>
<evidence type="ECO:0000313" key="2">
    <source>
        <dbReference type="EMBL" id="QHU35032.1"/>
    </source>
</evidence>
<keyword evidence="1" id="KW-1133">Transmembrane helix</keyword>
<dbReference type="EMBL" id="MN740583">
    <property type="protein sequence ID" value="QHU35032.1"/>
    <property type="molecule type" value="Genomic_DNA"/>
</dbReference>
<evidence type="ECO:0000256" key="1">
    <source>
        <dbReference type="SAM" id="Phobius"/>
    </source>
</evidence>